<reference evidence="3" key="1">
    <citation type="submission" date="2016-10" db="EMBL/GenBank/DDBJ databases">
        <authorList>
            <person name="Varghese N."/>
            <person name="Submissions S."/>
        </authorList>
    </citation>
    <scope>NUCLEOTIDE SEQUENCE [LARGE SCALE GENOMIC DNA]</scope>
    <source>
        <strain evidence="3">Nm44</strain>
    </source>
</reference>
<dbReference type="GO" id="GO:0019509">
    <property type="term" value="P:L-methionine salvage from methylthioadenosine"/>
    <property type="evidence" value="ECO:0007669"/>
    <property type="project" value="InterPro"/>
</dbReference>
<evidence type="ECO:0000313" key="3">
    <source>
        <dbReference type="Proteomes" id="UP000183287"/>
    </source>
</evidence>
<dbReference type="GO" id="GO:0008930">
    <property type="term" value="F:methylthioadenosine nucleosidase activity"/>
    <property type="evidence" value="ECO:0007669"/>
    <property type="project" value="InterPro"/>
</dbReference>
<dbReference type="EMBL" id="FOUB01000009">
    <property type="protein sequence ID" value="SFL99655.1"/>
    <property type="molecule type" value="Genomic_DNA"/>
</dbReference>
<sequence>MISCMPKLSLIMAMESEAQGLIDALELKRLVPRPFYERLPLKFYHGIYQDCPTASLELTITIPGKDRRYQVDSIGTEPAAVAAFATVTEFQPDILVSAGTAGSFAKHGAAIGKVYLSDSAFYFHDHRIPLPGWDKFGKGAYPSLDVSHLARELTLSLGNISSGNSLDFVNEDLAAIASHGAVLKEMEATAVAWVGYITGTPIFAIKSVTDLIDTHPDSPSEFQKNFTTAVISLTEKTLAIIDALARDWQGFTRATLLQDIDSNS</sequence>
<dbReference type="GO" id="GO:0009116">
    <property type="term" value="P:nucleoside metabolic process"/>
    <property type="evidence" value="ECO:0007669"/>
    <property type="project" value="InterPro"/>
</dbReference>
<dbReference type="AlphaFoldDB" id="A0A1I4M979"/>
<dbReference type="Pfam" id="PF01048">
    <property type="entry name" value="PNP_UDP_1"/>
    <property type="match status" value="1"/>
</dbReference>
<dbReference type="PANTHER" id="PTHR46994">
    <property type="entry name" value="5'-METHYLTHIOADENOSINE/S-ADENOSYLHOMOCYSTEINE NUCLEOSIDASE 1"/>
    <property type="match status" value="1"/>
</dbReference>
<dbReference type="InterPro" id="IPR000845">
    <property type="entry name" value="Nucleoside_phosphorylase_d"/>
</dbReference>
<accession>A0A1I4M979</accession>
<dbReference type="OrthoDB" id="997641at2"/>
<dbReference type="Proteomes" id="UP000183287">
    <property type="component" value="Unassembled WGS sequence"/>
</dbReference>
<dbReference type="SUPFAM" id="SSF53167">
    <property type="entry name" value="Purine and uridine phosphorylases"/>
    <property type="match status" value="1"/>
</dbReference>
<organism evidence="2 3">
    <name type="scientific">Nitrosomonas communis</name>
    <dbReference type="NCBI Taxonomy" id="44574"/>
    <lineage>
        <taxon>Bacteria</taxon>
        <taxon>Pseudomonadati</taxon>
        <taxon>Pseudomonadota</taxon>
        <taxon>Betaproteobacteria</taxon>
        <taxon>Nitrosomonadales</taxon>
        <taxon>Nitrosomonadaceae</taxon>
        <taxon>Nitrosomonas</taxon>
    </lineage>
</organism>
<gene>
    <name evidence="2" type="ORF">SAMN05421863_100915</name>
</gene>
<feature type="domain" description="Nucleoside phosphorylase" evidence="1">
    <location>
        <begin position="10"/>
        <end position="240"/>
    </location>
</feature>
<name>A0A1I4M979_9PROT</name>
<dbReference type="InterPro" id="IPR035994">
    <property type="entry name" value="Nucleoside_phosphorylase_sf"/>
</dbReference>
<evidence type="ECO:0000313" key="2">
    <source>
        <dbReference type="EMBL" id="SFL99655.1"/>
    </source>
</evidence>
<dbReference type="InterPro" id="IPR044580">
    <property type="entry name" value="MTAN"/>
</dbReference>
<proteinExistence type="predicted"/>
<protein>
    <submittedName>
        <fullName evidence="2">5'-methylthioadenosine nucleosidase</fullName>
    </submittedName>
</protein>
<evidence type="ECO:0000259" key="1">
    <source>
        <dbReference type="Pfam" id="PF01048"/>
    </source>
</evidence>
<dbReference type="Gene3D" id="3.40.50.1580">
    <property type="entry name" value="Nucleoside phosphorylase domain"/>
    <property type="match status" value="1"/>
</dbReference>
<dbReference type="PANTHER" id="PTHR46994:SF1">
    <property type="entry name" value="5'-METHYLTHIOADENOSINE NUCLEOSIDASE"/>
    <property type="match status" value="1"/>
</dbReference>
<keyword evidence="3" id="KW-1185">Reference proteome</keyword>